<dbReference type="AlphaFoldDB" id="A0A8S2SY23"/>
<reference evidence="1" key="1">
    <citation type="submission" date="2021-02" db="EMBL/GenBank/DDBJ databases">
        <authorList>
            <person name="Nowell W R."/>
        </authorList>
    </citation>
    <scope>NUCLEOTIDE SEQUENCE</scope>
</reference>
<proteinExistence type="predicted"/>
<evidence type="ECO:0000313" key="1">
    <source>
        <dbReference type="EMBL" id="CAF4258677.1"/>
    </source>
</evidence>
<protein>
    <submittedName>
        <fullName evidence="1">Uncharacterized protein</fullName>
    </submittedName>
</protein>
<feature type="non-terminal residue" evidence="1">
    <location>
        <position position="92"/>
    </location>
</feature>
<dbReference type="EMBL" id="CAJOBJ010028426">
    <property type="protein sequence ID" value="CAF4258677.1"/>
    <property type="molecule type" value="Genomic_DNA"/>
</dbReference>
<sequence length="92" mass="10643">LELGLCQNVILWVDDHIFDDWWENKEHMEKASTVGTQINVHFIPKSNTETAIAFLRSEFGERQKNSPTFRIVTDMNRENETPADNAGIRLIV</sequence>
<dbReference type="Proteomes" id="UP000681720">
    <property type="component" value="Unassembled WGS sequence"/>
</dbReference>
<gene>
    <name evidence="1" type="ORF">GIL414_LOCUS24018</name>
</gene>
<comment type="caution">
    <text evidence="1">The sequence shown here is derived from an EMBL/GenBank/DDBJ whole genome shotgun (WGS) entry which is preliminary data.</text>
</comment>
<evidence type="ECO:0000313" key="2">
    <source>
        <dbReference type="Proteomes" id="UP000681720"/>
    </source>
</evidence>
<accession>A0A8S2SY23</accession>
<organism evidence="1 2">
    <name type="scientific">Rotaria magnacalcarata</name>
    <dbReference type="NCBI Taxonomy" id="392030"/>
    <lineage>
        <taxon>Eukaryota</taxon>
        <taxon>Metazoa</taxon>
        <taxon>Spiralia</taxon>
        <taxon>Gnathifera</taxon>
        <taxon>Rotifera</taxon>
        <taxon>Eurotatoria</taxon>
        <taxon>Bdelloidea</taxon>
        <taxon>Philodinida</taxon>
        <taxon>Philodinidae</taxon>
        <taxon>Rotaria</taxon>
    </lineage>
</organism>
<name>A0A8S2SY23_9BILA</name>
<feature type="non-terminal residue" evidence="1">
    <location>
        <position position="1"/>
    </location>
</feature>